<evidence type="ECO:0000259" key="1">
    <source>
        <dbReference type="Pfam" id="PF01872"/>
    </source>
</evidence>
<dbReference type="GO" id="GO:0008703">
    <property type="term" value="F:5-amino-6-(5-phosphoribosylamino)uracil reductase activity"/>
    <property type="evidence" value="ECO:0007669"/>
    <property type="project" value="InterPro"/>
</dbReference>
<dbReference type="PANTHER" id="PTHR38011">
    <property type="entry name" value="DIHYDROFOLATE REDUCTASE FAMILY PROTEIN (AFU_ORTHOLOGUE AFUA_8G06820)"/>
    <property type="match status" value="1"/>
</dbReference>
<dbReference type="InterPro" id="IPR050765">
    <property type="entry name" value="Riboflavin_Biosynth_HTPR"/>
</dbReference>
<keyword evidence="3" id="KW-1185">Reference proteome</keyword>
<dbReference type="Pfam" id="PF01872">
    <property type="entry name" value="RibD_C"/>
    <property type="match status" value="1"/>
</dbReference>
<dbReference type="Proteomes" id="UP000011157">
    <property type="component" value="Chromosome"/>
</dbReference>
<reference evidence="2 3" key="1">
    <citation type="journal article" date="2013" name="J. Bacteriol.">
        <title>Complete Genome Sequence of the Frog Pathogen Mycobacterium ulcerans Ecovar Liflandii.</title>
        <authorList>
            <person name="Tobias N.J."/>
            <person name="Doig K.D."/>
            <person name="Medema M.H."/>
            <person name="Chen H."/>
            <person name="Haring V."/>
            <person name="Moore R."/>
            <person name="Seemann T."/>
            <person name="Stinear T.P."/>
        </authorList>
    </citation>
    <scope>NUCLEOTIDE SEQUENCE [LARGE SCALE GENOMIC DNA]</scope>
    <source>
        <strain evidence="2 3">128FXT</strain>
    </source>
</reference>
<organism evidence="2 3">
    <name type="scientific">Mycobacterium liflandii (strain 128FXT)</name>
    <dbReference type="NCBI Taxonomy" id="459424"/>
    <lineage>
        <taxon>Bacteria</taxon>
        <taxon>Bacillati</taxon>
        <taxon>Actinomycetota</taxon>
        <taxon>Actinomycetes</taxon>
        <taxon>Mycobacteriales</taxon>
        <taxon>Mycobacteriaceae</taxon>
        <taxon>Mycobacterium</taxon>
        <taxon>Mycobacterium ulcerans group</taxon>
    </lineage>
</organism>
<dbReference type="Gene3D" id="3.40.430.10">
    <property type="entry name" value="Dihydrofolate Reductase, subunit A"/>
    <property type="match status" value="1"/>
</dbReference>
<protein>
    <recommendedName>
        <fullName evidence="1">Bacterial bifunctional deaminase-reductase C-terminal domain-containing protein</fullName>
    </recommendedName>
</protein>
<dbReference type="InterPro" id="IPR024072">
    <property type="entry name" value="DHFR-like_dom_sf"/>
</dbReference>
<dbReference type="PANTHER" id="PTHR38011:SF11">
    <property type="entry name" value="2,5-DIAMINO-6-RIBOSYLAMINO-4(3H)-PYRIMIDINONE 5'-PHOSPHATE REDUCTASE"/>
    <property type="match status" value="1"/>
</dbReference>
<dbReference type="PATRIC" id="fig|459424.11.peg.2704"/>
<evidence type="ECO:0000313" key="3">
    <source>
        <dbReference type="Proteomes" id="UP000011157"/>
    </source>
</evidence>
<dbReference type="KEGG" id="mli:MULP_02616"/>
<dbReference type="SUPFAM" id="SSF53597">
    <property type="entry name" value="Dihydrofolate reductase-like"/>
    <property type="match status" value="1"/>
</dbReference>
<proteinExistence type="predicted"/>
<dbReference type="AlphaFoldDB" id="L7V3S3"/>
<gene>
    <name evidence="2" type="ordered locus">MULP_02616</name>
</gene>
<dbReference type="EMBL" id="CP003899">
    <property type="protein sequence ID" value="AGC62421.1"/>
    <property type="molecule type" value="Genomic_DNA"/>
</dbReference>
<dbReference type="HOGENOM" id="CLU_043966_4_1_11"/>
<dbReference type="GO" id="GO:0009231">
    <property type="term" value="P:riboflavin biosynthetic process"/>
    <property type="evidence" value="ECO:0007669"/>
    <property type="project" value="InterPro"/>
</dbReference>
<accession>L7V3S3</accession>
<dbReference type="InterPro" id="IPR002734">
    <property type="entry name" value="RibDG_C"/>
</dbReference>
<evidence type="ECO:0000313" key="2">
    <source>
        <dbReference type="EMBL" id="AGC62421.1"/>
    </source>
</evidence>
<sequence>MLAVSITNDVHANVVNATTKNQSYRRSRSGIDNDGASCRPVWSGPAGLVVMLRMVGGSPLGVDESTTDSGPAPMLGCGRMVWSMGQIVFDTATTLNGWIADENNSLAWLFAVDQGGLPESGLVPTEATVMVEGSTTYQWVIETESILDHPEKWQQFYGDKPTFVFTTRELPVPAGADVRFVSGSVLDVLPTIEEAAGAGDIWVVGGGDLAGQFLDAGALDEIRLSVAPVALAGGAPLLSRCIGADRLRLVSAAAHGQFARLVYTVTSPE</sequence>
<feature type="domain" description="Bacterial bifunctional deaminase-reductase C-terminal" evidence="1">
    <location>
        <begin position="150"/>
        <end position="252"/>
    </location>
</feature>
<name>L7V3S3_MYCL1</name>